<dbReference type="AlphaFoldDB" id="A0A161WRP4"/>
<dbReference type="Pfam" id="PF01381">
    <property type="entry name" value="HTH_3"/>
    <property type="match status" value="1"/>
</dbReference>
<dbReference type="GO" id="GO:0003677">
    <property type="term" value="F:DNA binding"/>
    <property type="evidence" value="ECO:0007669"/>
    <property type="project" value="InterPro"/>
</dbReference>
<accession>A0A161WRP4</accession>
<name>A0A161WRP4_9CLOT</name>
<reference evidence="2 3" key="1">
    <citation type="submission" date="2016-04" db="EMBL/GenBank/DDBJ databases">
        <title>Genome sequence of Clostridium magnum DSM 2767.</title>
        <authorList>
            <person name="Poehlein A."/>
            <person name="Uhlig R."/>
            <person name="Fischer R."/>
            <person name="Bahl H."/>
            <person name="Daniel R."/>
        </authorList>
    </citation>
    <scope>NUCLEOTIDE SEQUENCE [LARGE SCALE GENOMIC DNA]</scope>
    <source>
        <strain evidence="2 3">DSM 2767</strain>
    </source>
</reference>
<dbReference type="SMART" id="SM00530">
    <property type="entry name" value="HTH_XRE"/>
    <property type="match status" value="1"/>
</dbReference>
<dbReference type="CDD" id="cd00093">
    <property type="entry name" value="HTH_XRE"/>
    <property type="match status" value="1"/>
</dbReference>
<organism evidence="2 3">
    <name type="scientific">Clostridium magnum DSM 2767</name>
    <dbReference type="NCBI Taxonomy" id="1121326"/>
    <lineage>
        <taxon>Bacteria</taxon>
        <taxon>Bacillati</taxon>
        <taxon>Bacillota</taxon>
        <taxon>Clostridia</taxon>
        <taxon>Eubacteriales</taxon>
        <taxon>Clostridiaceae</taxon>
        <taxon>Clostridium</taxon>
    </lineage>
</organism>
<protein>
    <submittedName>
        <fullName evidence="2">Helix-turn-helix domain protein</fullName>
    </submittedName>
</protein>
<evidence type="ECO:0000313" key="3">
    <source>
        <dbReference type="Proteomes" id="UP000076603"/>
    </source>
</evidence>
<dbReference type="EMBL" id="LWAE01000009">
    <property type="protein sequence ID" value="KZL89418.1"/>
    <property type="molecule type" value="Genomic_DNA"/>
</dbReference>
<dbReference type="OrthoDB" id="1907855at2"/>
<dbReference type="STRING" id="1121326.CLMAG_53220"/>
<dbReference type="Proteomes" id="UP000076603">
    <property type="component" value="Unassembled WGS sequence"/>
</dbReference>
<dbReference type="Gene3D" id="1.10.260.40">
    <property type="entry name" value="lambda repressor-like DNA-binding domains"/>
    <property type="match status" value="1"/>
</dbReference>
<evidence type="ECO:0000313" key="2">
    <source>
        <dbReference type="EMBL" id="KZL89418.1"/>
    </source>
</evidence>
<dbReference type="SUPFAM" id="SSF47413">
    <property type="entry name" value="lambda repressor-like DNA-binding domains"/>
    <property type="match status" value="1"/>
</dbReference>
<dbReference type="PATRIC" id="fig|1121326.3.peg.5384"/>
<gene>
    <name evidence="2" type="ORF">CLMAG_53220</name>
</gene>
<evidence type="ECO:0000259" key="1">
    <source>
        <dbReference type="PROSITE" id="PS50943"/>
    </source>
</evidence>
<comment type="caution">
    <text evidence="2">The sequence shown here is derived from an EMBL/GenBank/DDBJ whole genome shotgun (WGS) entry which is preliminary data.</text>
</comment>
<dbReference type="RefSeq" id="WP_066629355.1">
    <property type="nucleotide sequence ID" value="NZ_FQXL01000018.1"/>
</dbReference>
<dbReference type="InterPro" id="IPR001387">
    <property type="entry name" value="Cro/C1-type_HTH"/>
</dbReference>
<dbReference type="InterPro" id="IPR010982">
    <property type="entry name" value="Lambda_DNA-bd_dom_sf"/>
</dbReference>
<feature type="domain" description="HTH cro/C1-type" evidence="1">
    <location>
        <begin position="11"/>
        <end position="70"/>
    </location>
</feature>
<dbReference type="PROSITE" id="PS50943">
    <property type="entry name" value="HTH_CROC1"/>
    <property type="match status" value="1"/>
</dbReference>
<sequence length="73" mass="8313">MRNRNIIGKKIKELRVKAGITQEDLTARLNVLGVDIDRPMISKIENSSREIVDYEIKAISTALKVSIDDLFKK</sequence>
<proteinExistence type="predicted"/>
<keyword evidence="3" id="KW-1185">Reference proteome</keyword>